<dbReference type="OrthoDB" id="2987506at2759"/>
<dbReference type="Proteomes" id="UP000720189">
    <property type="component" value="Unassembled WGS sequence"/>
</dbReference>
<name>A0A9P9R6I1_FUSRE</name>
<sequence length="216" mass="23897">MPSFNLTVSIDKAILNTQSSDKLVIARKVNGSLNTVFDGYSIAASSDWKKLLSTTEFKWTENFKVFLVSSVNPGDPIIASTNEVEISPNYLTTYDKNQLSNPENQAAGTFAKPGSFGIAQVPMELYAAVKKSTAGGAWSTIYVDRDSHVGKTKITLQPQNEYLLMWKNEVSTETIWVLAETDGQMVVFANGETTKMIRYGYAKPDAPTPDEEPTWY</sequence>
<dbReference type="GeneID" id="70228688"/>
<proteinExistence type="predicted"/>
<dbReference type="RefSeq" id="XP_046055576.1">
    <property type="nucleotide sequence ID" value="XM_046198734.1"/>
</dbReference>
<organism evidence="1 2">
    <name type="scientific">Fusarium redolens</name>
    <dbReference type="NCBI Taxonomy" id="48865"/>
    <lineage>
        <taxon>Eukaryota</taxon>
        <taxon>Fungi</taxon>
        <taxon>Dikarya</taxon>
        <taxon>Ascomycota</taxon>
        <taxon>Pezizomycotina</taxon>
        <taxon>Sordariomycetes</taxon>
        <taxon>Hypocreomycetidae</taxon>
        <taxon>Hypocreales</taxon>
        <taxon>Nectriaceae</taxon>
        <taxon>Fusarium</taxon>
        <taxon>Fusarium redolens species complex</taxon>
    </lineage>
</organism>
<evidence type="ECO:0000313" key="2">
    <source>
        <dbReference type="Proteomes" id="UP000720189"/>
    </source>
</evidence>
<protein>
    <submittedName>
        <fullName evidence="1">Uncharacterized protein</fullName>
    </submittedName>
</protein>
<keyword evidence="2" id="KW-1185">Reference proteome</keyword>
<comment type="caution">
    <text evidence="1">The sequence shown here is derived from an EMBL/GenBank/DDBJ whole genome shotgun (WGS) entry which is preliminary data.</text>
</comment>
<reference evidence="1" key="1">
    <citation type="journal article" date="2021" name="Nat. Commun.">
        <title>Genetic determinants of endophytism in the Arabidopsis root mycobiome.</title>
        <authorList>
            <person name="Mesny F."/>
            <person name="Miyauchi S."/>
            <person name="Thiergart T."/>
            <person name="Pickel B."/>
            <person name="Atanasova L."/>
            <person name="Karlsson M."/>
            <person name="Huettel B."/>
            <person name="Barry K.W."/>
            <person name="Haridas S."/>
            <person name="Chen C."/>
            <person name="Bauer D."/>
            <person name="Andreopoulos W."/>
            <person name="Pangilinan J."/>
            <person name="LaButti K."/>
            <person name="Riley R."/>
            <person name="Lipzen A."/>
            <person name="Clum A."/>
            <person name="Drula E."/>
            <person name="Henrissat B."/>
            <person name="Kohler A."/>
            <person name="Grigoriev I.V."/>
            <person name="Martin F.M."/>
            <person name="Hacquard S."/>
        </authorList>
    </citation>
    <scope>NUCLEOTIDE SEQUENCE</scope>
    <source>
        <strain evidence="1">MPI-CAGE-AT-0023</strain>
    </source>
</reference>
<dbReference type="EMBL" id="JAGMUX010000002">
    <property type="protein sequence ID" value="KAH7267757.1"/>
    <property type="molecule type" value="Genomic_DNA"/>
</dbReference>
<accession>A0A9P9R6I1</accession>
<gene>
    <name evidence="1" type="ORF">BKA55DRAFT_685039</name>
</gene>
<dbReference type="AlphaFoldDB" id="A0A9P9R6I1"/>
<evidence type="ECO:0000313" key="1">
    <source>
        <dbReference type="EMBL" id="KAH7267757.1"/>
    </source>
</evidence>